<dbReference type="RefSeq" id="XP_007377177.1">
    <property type="nucleotide sequence ID" value="XM_007377115.1"/>
</dbReference>
<dbReference type="KEGG" id="spaa:SPAPADRAFT_68339"/>
<keyword evidence="3" id="KW-1185">Reference proteome</keyword>
<protein>
    <recommendedName>
        <fullName evidence="4">AMP-dependent synthetase/ligase domain-containing protein</fullName>
    </recommendedName>
</protein>
<dbReference type="AlphaFoldDB" id="G3AST1"/>
<dbReference type="Proteomes" id="UP000000709">
    <property type="component" value="Unassembled WGS sequence"/>
</dbReference>
<dbReference type="HOGENOM" id="CLU_042082_0_0_1"/>
<keyword evidence="1" id="KW-0812">Transmembrane</keyword>
<reference evidence="2 3" key="1">
    <citation type="journal article" date="2011" name="Proc. Natl. Acad. Sci. U.S.A.">
        <title>Comparative genomics of xylose-fermenting fungi for enhanced biofuel production.</title>
        <authorList>
            <person name="Wohlbach D.J."/>
            <person name="Kuo A."/>
            <person name="Sato T.K."/>
            <person name="Potts K.M."/>
            <person name="Salamov A.A."/>
            <person name="LaButti K.M."/>
            <person name="Sun H."/>
            <person name="Clum A."/>
            <person name="Pangilinan J.L."/>
            <person name="Lindquist E.A."/>
            <person name="Lucas S."/>
            <person name="Lapidus A."/>
            <person name="Jin M."/>
            <person name="Gunawan C."/>
            <person name="Balan V."/>
            <person name="Dale B.E."/>
            <person name="Jeffries T.W."/>
            <person name="Zinkel R."/>
            <person name="Barry K.W."/>
            <person name="Grigoriev I.V."/>
            <person name="Gasch A.P."/>
        </authorList>
    </citation>
    <scope>NUCLEOTIDE SEQUENCE [LARGE SCALE GENOMIC DNA]</scope>
    <source>
        <strain evidence="3">NRRL Y-27907 / 11-Y1</strain>
    </source>
</reference>
<evidence type="ECO:0000313" key="2">
    <source>
        <dbReference type="EMBL" id="EGW31144.1"/>
    </source>
</evidence>
<accession>G3AST1</accession>
<dbReference type="InParanoid" id="G3AST1"/>
<dbReference type="FunCoup" id="G3AST1">
    <property type="interactions" value="35"/>
</dbReference>
<dbReference type="OrthoDB" id="4138492at2759"/>
<keyword evidence="1" id="KW-1133">Transmembrane helix</keyword>
<evidence type="ECO:0008006" key="4">
    <source>
        <dbReference type="Google" id="ProtNLM"/>
    </source>
</evidence>
<gene>
    <name evidence="2" type="ORF">SPAPADRAFT_68339</name>
</gene>
<organism evidence="3">
    <name type="scientific">Spathaspora passalidarum (strain NRRL Y-27907 / 11-Y1)</name>
    <dbReference type="NCBI Taxonomy" id="619300"/>
    <lineage>
        <taxon>Eukaryota</taxon>
        <taxon>Fungi</taxon>
        <taxon>Dikarya</taxon>
        <taxon>Ascomycota</taxon>
        <taxon>Saccharomycotina</taxon>
        <taxon>Pichiomycetes</taxon>
        <taxon>Debaryomycetaceae</taxon>
        <taxon>Spathaspora</taxon>
    </lineage>
</organism>
<dbReference type="OMA" id="WGSDGCL"/>
<evidence type="ECO:0000313" key="3">
    <source>
        <dbReference type="Proteomes" id="UP000000709"/>
    </source>
</evidence>
<dbReference type="STRING" id="619300.G3AST1"/>
<dbReference type="EMBL" id="GL996504">
    <property type="protein sequence ID" value="EGW31144.1"/>
    <property type="molecule type" value="Genomic_DNA"/>
</dbReference>
<dbReference type="GeneID" id="18875211"/>
<evidence type="ECO:0000256" key="1">
    <source>
        <dbReference type="SAM" id="Phobius"/>
    </source>
</evidence>
<sequence length="447" mass="50813">MELETILLVYILIPLLLIHLFTTSHYFKDVPDLYLAEQSEIDATRHVNESPIYRSNKLEMGLRVGLGIRYDSYKLRAGNLRDIWSVKSLQFGDEVVINDIRFKWAEINYMVDKISKQLKGVKVVRIPLEHRIDIKWVIVLIAGFINQITVEFYDVGEGEGANIDDIDTTGEGELYEYKNQYSSEKDKGISLRIVRHNQGAIEKSTIEFTQLNIVCAVASTIKHLPASQEIGKDDTMVIVPSKNISNEELLNVITKFLTCLVTHAKLVIAGNPDDITKYNPTILSIHEDNLPTPQANYLSYINKAIISRGKLLPGQLRIIYINNRITSCKYTAKQLSHLRGIYSARIIRESGYYNIIGPLILTDFYDYRTFAKFSYGCISQSVEMKIVATNEQNIGLLSVRGYVIGKTTNIMKDKHHNSNSSTMHENEGFMPVNVRCKWGSDGCLYVI</sequence>
<feature type="transmembrane region" description="Helical" evidence="1">
    <location>
        <begin position="7"/>
        <end position="27"/>
    </location>
</feature>
<proteinExistence type="predicted"/>
<keyword evidence="1" id="KW-0472">Membrane</keyword>
<name>G3AST1_SPAPN</name>
<dbReference type="eggNOG" id="ENOG502QWA5">
    <property type="taxonomic scope" value="Eukaryota"/>
</dbReference>